<protein>
    <recommendedName>
        <fullName evidence="1">DDE-1 domain-containing protein</fullName>
    </recommendedName>
</protein>
<sequence length="393" mass="44581">MATEGVLPYPKGITHRTRPSIAQKLHAVQIATASSVHHAAQSLGYGKRTVRRWIMEQDKLRNFSGSKARKRNTGNCGAVPIIPDAHDLVIHMKDLRRQELAVTSSHMLQFLRADHTDWIENYMSTRKTGYKSLLRLLQHFADRHGFSKQRICRQKKTQEDLEATRLEFGRYFHDKYPGVAMDTVYNADETGMYYDMCPSTIWAVRGGGSYVANSESHSYRMTALLTIRGDGAKLPILFVIRGEAGGGIETNEFDDYPPGHFYAMQKKAWMNGSVWKYYLREVLHSSIEDPSILLVDNFDSHVSEESECIVRDELGSELCPLPPNSTSHCQPLDVSIMGPFKQHLRDLWVVTQNTATTAKGKRIAMIERAIKAWDMISEDEVRASFVKALPKSM</sequence>
<dbReference type="AlphaFoldDB" id="A0A6A4YYJ6"/>
<evidence type="ECO:0000313" key="3">
    <source>
        <dbReference type="Proteomes" id="UP000469452"/>
    </source>
</evidence>
<dbReference type="InterPro" id="IPR050863">
    <property type="entry name" value="CenT-Element_Derived"/>
</dbReference>
<evidence type="ECO:0000313" key="2">
    <source>
        <dbReference type="EMBL" id="KAF0702474.1"/>
    </source>
</evidence>
<proteinExistence type="predicted"/>
<dbReference type="VEuPathDB" id="FungiDB:H257_09781"/>
<name>A0A6A4YYJ6_APHAT</name>
<comment type="caution">
    <text evidence="2">The sequence shown here is derived from an EMBL/GenBank/DDBJ whole genome shotgun (WGS) entry which is preliminary data.</text>
</comment>
<dbReference type="Proteomes" id="UP000469452">
    <property type="component" value="Unassembled WGS sequence"/>
</dbReference>
<gene>
    <name evidence="2" type="ORF">AaE_015903</name>
</gene>
<dbReference type="PANTHER" id="PTHR19303:SF57">
    <property type="entry name" value="HTH CENPB-TYPE DOMAIN-CONTAINING PROTEIN"/>
    <property type="match status" value="1"/>
</dbReference>
<organism evidence="2 3">
    <name type="scientific">Aphanomyces astaci</name>
    <name type="common">Crayfish plague agent</name>
    <dbReference type="NCBI Taxonomy" id="112090"/>
    <lineage>
        <taxon>Eukaryota</taxon>
        <taxon>Sar</taxon>
        <taxon>Stramenopiles</taxon>
        <taxon>Oomycota</taxon>
        <taxon>Saprolegniomycetes</taxon>
        <taxon>Saprolegniales</taxon>
        <taxon>Verrucalvaceae</taxon>
        <taxon>Aphanomyces</taxon>
    </lineage>
</organism>
<dbReference type="InterPro" id="IPR004875">
    <property type="entry name" value="DDE_SF_endonuclease_dom"/>
</dbReference>
<dbReference type="GO" id="GO:0005634">
    <property type="term" value="C:nucleus"/>
    <property type="evidence" value="ECO:0007669"/>
    <property type="project" value="TreeGrafter"/>
</dbReference>
<dbReference type="VEuPathDB" id="FungiDB:H257_15434"/>
<reference evidence="2 3" key="1">
    <citation type="submission" date="2019-06" db="EMBL/GenBank/DDBJ databases">
        <title>Genomics analysis of Aphanomyces spp. identifies a new class of oomycete effector associated with host adaptation.</title>
        <authorList>
            <person name="Gaulin E."/>
        </authorList>
    </citation>
    <scope>NUCLEOTIDE SEQUENCE [LARGE SCALE GENOMIC DNA]</scope>
    <source>
        <strain evidence="2 3">E</strain>
    </source>
</reference>
<accession>A0A6A4YYJ6</accession>
<evidence type="ECO:0000259" key="1">
    <source>
        <dbReference type="Pfam" id="PF03184"/>
    </source>
</evidence>
<feature type="domain" description="DDE-1" evidence="1">
    <location>
        <begin position="220"/>
        <end position="385"/>
    </location>
</feature>
<dbReference type="GO" id="GO:0003677">
    <property type="term" value="F:DNA binding"/>
    <property type="evidence" value="ECO:0007669"/>
    <property type="project" value="TreeGrafter"/>
</dbReference>
<dbReference type="EMBL" id="VJMI01021131">
    <property type="protein sequence ID" value="KAF0702474.1"/>
    <property type="molecule type" value="Genomic_DNA"/>
</dbReference>
<dbReference type="Pfam" id="PF03184">
    <property type="entry name" value="DDE_1"/>
    <property type="match status" value="1"/>
</dbReference>
<dbReference type="PANTHER" id="PTHR19303">
    <property type="entry name" value="TRANSPOSON"/>
    <property type="match status" value="1"/>
</dbReference>